<dbReference type="HOGENOM" id="CLU_025062_0_0_0"/>
<proteinExistence type="predicted"/>
<reference evidence="1 2" key="1">
    <citation type="journal article" date="2009" name="Stand. Genomic Sci.">
        <title>Complete genome sequence of Streptobacillus moniliformis type strain (9901T).</title>
        <authorList>
            <person name="Nolan M."/>
            <person name="Gronow S."/>
            <person name="Lapidus A."/>
            <person name="Ivanova N."/>
            <person name="Copeland A."/>
            <person name="Lucas S."/>
            <person name="Del Rio T.G."/>
            <person name="Chen F."/>
            <person name="Tice H."/>
            <person name="Pitluck S."/>
            <person name="Cheng J.F."/>
            <person name="Sims D."/>
            <person name="Meincke L."/>
            <person name="Bruce D."/>
            <person name="Goodwin L."/>
            <person name="Brettin T."/>
            <person name="Han C."/>
            <person name="Detter J.C."/>
            <person name="Ovchinikova G."/>
            <person name="Pati A."/>
            <person name="Mavromatis K."/>
            <person name="Mikhailova N."/>
            <person name="Chen A."/>
            <person name="Palaniappan K."/>
            <person name="Land M."/>
            <person name="Hauser L."/>
            <person name="Chang Y.J."/>
            <person name="Jeffries C.D."/>
            <person name="Rohde M."/>
            <person name="Sproer C."/>
            <person name="Goker M."/>
            <person name="Bristow J."/>
            <person name="Eisen J.A."/>
            <person name="Markowitz V."/>
            <person name="Hugenholtz P."/>
            <person name="Kyrpides N.C."/>
            <person name="Klenk H.P."/>
            <person name="Chain P."/>
        </authorList>
    </citation>
    <scope>NUCLEOTIDE SEQUENCE [LARGE SCALE GENOMIC DNA]</scope>
    <source>
        <strain evidence="2">ATCC 14647 / DSM 12112 / NCTC 10651 / 9901</strain>
    </source>
</reference>
<sequence length="647" mass="73672">MLKGNKLIALMTISTTLLGAEYYIKNDSKLELGYDTKFTKKGSSELNLGGIFGDNRELFTFVGAEINGKNTIDGKLTTGLSVKKRLIQEIELILNAGYQYKGGYENSIKELLKSRGEWDKKFDKDKDALKEYYHSQGLRFKDEESLFSGIVNYDHSKFKLHSGIIYTAGYLKDNTFRLESFVNIKGKKNNHELEGDINYKLKKDTYAKGGRLKLGLNTTSKLGKVELSNKGKIYLGTLIPNKRNYSITLGSELKYNVNNLEMLGSIGSELVFKEVESNKLINELKISYNPEIKLELSYDSDKVKFESKNKIIGRIESKGSKLNAEEYEKNKKDQTIALAYSGNMLKSRLKDFDIRVVGRYVVRVTMNKDSNDAKLDKTEHLLEVGTGLTIEKKNKRFDTRSSIDGRYIFGRIEDKNFSILNLWSDNKAEYMVNERLILSGELNFTSSNRLSILNHNSNDDELLLLADTKGTIDYKINKKLSLTTTIGAKTISLFSILKKNENNNKLHLSSKYTYKVYNESKLKYSVRENISLTGKLDMSYSGGIKSDKLYESLNKIKRDQIVEKGLKEISKEDLKKITEEETNFGNDTSSLLLIAPSVEGEISYLNDKLLIKPSLGVDIKAYIKLNQSKLEYKETNVKTGLKVEYRW</sequence>
<dbReference type="KEGG" id="smf:Smon_0278"/>
<name>D1AWT6_STRM9</name>
<accession>D1AWT6</accession>
<dbReference type="AlphaFoldDB" id="D1AWT6"/>
<dbReference type="GeneID" id="29673658"/>
<keyword evidence="2" id="KW-1185">Reference proteome</keyword>
<protein>
    <submittedName>
        <fullName evidence="1">Uncharacterized protein</fullName>
    </submittedName>
</protein>
<dbReference type="Proteomes" id="UP000002072">
    <property type="component" value="Chromosome"/>
</dbReference>
<evidence type="ECO:0000313" key="1">
    <source>
        <dbReference type="EMBL" id="ACZ00762.1"/>
    </source>
</evidence>
<organism evidence="1 2">
    <name type="scientific">Streptobacillus moniliformis (strain ATCC 14647 / DSM 12112 / NCTC 10651 / 9901)</name>
    <dbReference type="NCBI Taxonomy" id="519441"/>
    <lineage>
        <taxon>Bacteria</taxon>
        <taxon>Fusobacteriati</taxon>
        <taxon>Fusobacteriota</taxon>
        <taxon>Fusobacteriia</taxon>
        <taxon>Fusobacteriales</taxon>
        <taxon>Leptotrichiaceae</taxon>
        <taxon>Streptobacillus</taxon>
    </lineage>
</organism>
<dbReference type="STRING" id="519441.Smon_0278"/>
<evidence type="ECO:0000313" key="2">
    <source>
        <dbReference type="Proteomes" id="UP000002072"/>
    </source>
</evidence>
<dbReference type="EMBL" id="CP001779">
    <property type="protein sequence ID" value="ACZ00762.1"/>
    <property type="molecule type" value="Genomic_DNA"/>
</dbReference>
<dbReference type="OrthoDB" id="96908at2"/>
<gene>
    <name evidence="1" type="ordered locus">Smon_0278</name>
</gene>
<dbReference type="RefSeq" id="WP_012858319.1">
    <property type="nucleotide sequence ID" value="NC_013515.1"/>
</dbReference>
<dbReference type="eggNOG" id="COG3733">
    <property type="taxonomic scope" value="Bacteria"/>
</dbReference>